<evidence type="ECO:0000313" key="7">
    <source>
        <dbReference type="Proteomes" id="UP000585665"/>
    </source>
</evidence>
<dbReference type="RefSeq" id="WP_176613792.1">
    <property type="nucleotide sequence ID" value="NZ_JABXXR010000070.1"/>
</dbReference>
<dbReference type="GO" id="GO:0009403">
    <property type="term" value="P:toxin biosynthetic process"/>
    <property type="evidence" value="ECO:0007669"/>
    <property type="project" value="InterPro"/>
</dbReference>
<keyword evidence="3 5" id="KW-1133">Transmembrane helix</keyword>
<dbReference type="InterPro" id="IPR052719">
    <property type="entry name" value="CvpA-like"/>
</dbReference>
<keyword evidence="7" id="KW-1185">Reference proteome</keyword>
<protein>
    <submittedName>
        <fullName evidence="6">CvpA family protein</fullName>
    </submittedName>
</protein>
<evidence type="ECO:0000256" key="5">
    <source>
        <dbReference type="SAM" id="Phobius"/>
    </source>
</evidence>
<keyword evidence="2 5" id="KW-0812">Transmembrane</keyword>
<evidence type="ECO:0000256" key="3">
    <source>
        <dbReference type="ARBA" id="ARBA00022989"/>
    </source>
</evidence>
<dbReference type="Pfam" id="PF02674">
    <property type="entry name" value="Colicin_V"/>
    <property type="match status" value="1"/>
</dbReference>
<proteinExistence type="predicted"/>
<dbReference type="InterPro" id="IPR003825">
    <property type="entry name" value="Colicin-V_CvpA"/>
</dbReference>
<keyword evidence="4 5" id="KW-0472">Membrane</keyword>
<organism evidence="6 7">
    <name type="scientific">Ameyamaea chiangmaiensis</name>
    <dbReference type="NCBI Taxonomy" id="442969"/>
    <lineage>
        <taxon>Bacteria</taxon>
        <taxon>Pseudomonadati</taxon>
        <taxon>Pseudomonadota</taxon>
        <taxon>Alphaproteobacteria</taxon>
        <taxon>Acetobacterales</taxon>
        <taxon>Acetobacteraceae</taxon>
        <taxon>Ameyamaea</taxon>
    </lineage>
</organism>
<evidence type="ECO:0000256" key="4">
    <source>
        <dbReference type="ARBA" id="ARBA00023136"/>
    </source>
</evidence>
<feature type="transmembrane region" description="Helical" evidence="5">
    <location>
        <begin position="28"/>
        <end position="45"/>
    </location>
</feature>
<dbReference type="PANTHER" id="PTHR36926">
    <property type="entry name" value="COLICIN V PRODUCTION PROTEIN"/>
    <property type="match status" value="1"/>
</dbReference>
<sequence length="175" mass="18335">MALVDILAVLVVAMSVLWGLMRGFSRELFGLLAWIVAFILASRWYGRLVPLIAPHVSGGALADVIAFALVFVVLVLLLSMVSALIGNAMQGSMLLGGANALLGGLFGVFRGVVLLVLLYAAGSAVMDDAAFAAAVHGSRIAPFIYRAALYLEGHGPVFVRVHLAPPDDSVHDPAI</sequence>
<feature type="transmembrane region" description="Helical" evidence="5">
    <location>
        <begin position="98"/>
        <end position="121"/>
    </location>
</feature>
<evidence type="ECO:0000313" key="6">
    <source>
        <dbReference type="EMBL" id="NVN40856.1"/>
    </source>
</evidence>
<name>A0A850PF29_9PROT</name>
<dbReference type="EMBL" id="JABXXR010000070">
    <property type="protein sequence ID" value="NVN40856.1"/>
    <property type="molecule type" value="Genomic_DNA"/>
</dbReference>
<comment type="subcellular location">
    <subcellularLocation>
        <location evidence="1">Membrane</location>
        <topology evidence="1">Multi-pass membrane protein</topology>
    </subcellularLocation>
</comment>
<evidence type="ECO:0000256" key="2">
    <source>
        <dbReference type="ARBA" id="ARBA00022692"/>
    </source>
</evidence>
<dbReference type="AlphaFoldDB" id="A0A850PF29"/>
<comment type="caution">
    <text evidence="6">The sequence shown here is derived from an EMBL/GenBank/DDBJ whole genome shotgun (WGS) entry which is preliminary data.</text>
</comment>
<feature type="transmembrane region" description="Helical" evidence="5">
    <location>
        <begin position="65"/>
        <end position="86"/>
    </location>
</feature>
<gene>
    <name evidence="6" type="ORF">HUK82_09810</name>
</gene>
<accession>A0A850PF29</accession>
<reference evidence="6 7" key="1">
    <citation type="submission" date="2020-06" db="EMBL/GenBank/DDBJ databases">
        <title>Description of novel acetic acid bacteria.</title>
        <authorList>
            <person name="Sombolestani A."/>
        </authorList>
    </citation>
    <scope>NUCLEOTIDE SEQUENCE [LARGE SCALE GENOMIC DNA]</scope>
    <source>
        <strain evidence="6 7">LMG 27010</strain>
    </source>
</reference>
<feature type="transmembrane region" description="Helical" evidence="5">
    <location>
        <begin position="6"/>
        <end position="21"/>
    </location>
</feature>
<dbReference type="Proteomes" id="UP000585665">
    <property type="component" value="Unassembled WGS sequence"/>
</dbReference>
<evidence type="ECO:0000256" key="1">
    <source>
        <dbReference type="ARBA" id="ARBA00004141"/>
    </source>
</evidence>
<dbReference type="GO" id="GO:0016020">
    <property type="term" value="C:membrane"/>
    <property type="evidence" value="ECO:0007669"/>
    <property type="project" value="UniProtKB-SubCell"/>
</dbReference>
<dbReference type="PANTHER" id="PTHR36926:SF1">
    <property type="entry name" value="COLICIN V PRODUCTION PROTEIN"/>
    <property type="match status" value="1"/>
</dbReference>